<dbReference type="GO" id="GO:0016020">
    <property type="term" value="C:membrane"/>
    <property type="evidence" value="ECO:0007669"/>
    <property type="project" value="UniProtKB-SubCell"/>
</dbReference>
<evidence type="ECO:0000256" key="2">
    <source>
        <dbReference type="ARBA" id="ARBA00022692"/>
    </source>
</evidence>
<dbReference type="RefSeq" id="XP_030374042.1">
    <property type="nucleotide sequence ID" value="XM_030518182.1"/>
</dbReference>
<dbReference type="InterPro" id="IPR020846">
    <property type="entry name" value="MFS_dom"/>
</dbReference>
<feature type="domain" description="Major facilitator superfamily (MFS) profile" evidence="6">
    <location>
        <begin position="1"/>
        <end position="454"/>
    </location>
</feature>
<dbReference type="GO" id="GO:0022857">
    <property type="term" value="F:transmembrane transporter activity"/>
    <property type="evidence" value="ECO:0007669"/>
    <property type="project" value="InterPro"/>
</dbReference>
<keyword evidence="3 5" id="KW-1133">Transmembrane helix</keyword>
<dbReference type="PANTHER" id="PTHR23529:SF2">
    <property type="entry name" value="GH19118P-RELATED"/>
    <property type="match status" value="1"/>
</dbReference>
<feature type="transmembrane region" description="Helical" evidence="5">
    <location>
        <begin position="402"/>
        <end position="422"/>
    </location>
</feature>
<dbReference type="PROSITE" id="PS00216">
    <property type="entry name" value="SUGAR_TRANSPORT_1"/>
    <property type="match status" value="1"/>
</dbReference>
<accession>A0A6J2TGA8</accession>
<dbReference type="OrthoDB" id="6612291at2759"/>
<dbReference type="InterPro" id="IPR005828">
    <property type="entry name" value="MFS_sugar_transport-like"/>
</dbReference>
<evidence type="ECO:0000313" key="8">
    <source>
        <dbReference type="RefSeq" id="XP_030374042.1"/>
    </source>
</evidence>
<dbReference type="GeneID" id="115623704"/>
<reference evidence="8" key="1">
    <citation type="submission" date="2025-08" db="UniProtKB">
        <authorList>
            <consortium name="RefSeq"/>
        </authorList>
    </citation>
    <scope>IDENTIFICATION</scope>
    <source>
        <strain evidence="8">11010-0011.00</strain>
        <tissue evidence="8">Whole body</tissue>
    </source>
</reference>
<protein>
    <submittedName>
        <fullName evidence="8">Probable polyol transporter 6</fullName>
    </submittedName>
</protein>
<name>A0A6J2TGA8_DROLE</name>
<evidence type="ECO:0000256" key="4">
    <source>
        <dbReference type="ARBA" id="ARBA00023136"/>
    </source>
</evidence>
<keyword evidence="4 5" id="KW-0472">Membrane</keyword>
<feature type="transmembrane region" description="Helical" evidence="5">
    <location>
        <begin position="367"/>
        <end position="390"/>
    </location>
</feature>
<evidence type="ECO:0000259" key="6">
    <source>
        <dbReference type="PROSITE" id="PS50850"/>
    </source>
</evidence>
<dbReference type="PROSITE" id="PS50850">
    <property type="entry name" value="MFS"/>
    <property type="match status" value="1"/>
</dbReference>
<comment type="subcellular location">
    <subcellularLocation>
        <location evidence="1">Membrane</location>
        <topology evidence="1">Multi-pass membrane protein</topology>
    </subcellularLocation>
</comment>
<evidence type="ECO:0000313" key="7">
    <source>
        <dbReference type="Proteomes" id="UP000504634"/>
    </source>
</evidence>
<proteinExistence type="predicted"/>
<dbReference type="Gene3D" id="1.20.1250.20">
    <property type="entry name" value="MFS general substrate transporter like domains"/>
    <property type="match status" value="1"/>
</dbReference>
<dbReference type="AlphaFoldDB" id="A0A6J2TGA8"/>
<feature type="transmembrane region" description="Helical" evidence="5">
    <location>
        <begin position="195"/>
        <end position="219"/>
    </location>
</feature>
<keyword evidence="7" id="KW-1185">Reference proteome</keyword>
<keyword evidence="2 5" id="KW-0812">Transmembrane</keyword>
<evidence type="ECO:0000256" key="3">
    <source>
        <dbReference type="ARBA" id="ARBA00022989"/>
    </source>
</evidence>
<dbReference type="InterPro" id="IPR005829">
    <property type="entry name" value="Sugar_transporter_CS"/>
</dbReference>
<dbReference type="SUPFAM" id="SSF103473">
    <property type="entry name" value="MFS general substrate transporter"/>
    <property type="match status" value="1"/>
</dbReference>
<feature type="transmembrane region" description="Helical" evidence="5">
    <location>
        <begin position="333"/>
        <end position="355"/>
    </location>
</feature>
<dbReference type="PANTHER" id="PTHR23529">
    <property type="entry name" value="GH19118P-RELATED"/>
    <property type="match status" value="1"/>
</dbReference>
<sequence>MQATVTSQQQPITIVVTNPRENARAERRYMRWVNQNQTKSTAAVSLLFVYGGMELALGLGWNLYTDIPSTWQFQYSWFIGVLAGAFLSSLLVTCIPKRMFYVLGSLLSLVDAIIFVSAPYEYPAILAARYIGGVGIGIITVPFIIHSSEIAARDYRGICSSVEQYNLSVGIMIQMIYASRWSTDMDFPANQVHGILGIIFSVLALGSIFTAVESPIFYLRQNQEEKARYCQQQLVRDFSSTSASESALTEAKLYVQDGNSKSYSSALMPFLKLLFYRCFVAFTFSVPLSWTIQWSSYIAEGSLISWPASICGVLRMFGSLLAMLFLDKLGRKFIAMLSLLVMAGLMLTIAGIFATPEYALNWYQMDAVVGLCLSFQFFAGLFTPSSTTYLGEAFPMRTKPYFIAFIVAVEQAIHIVVIVSFESTAESIYAYFLAVGIILVIGLIGFAVIMPETRHTTLREAGVRFGNVHNIMSY</sequence>
<feature type="transmembrane region" description="Helical" evidence="5">
    <location>
        <begin position="274"/>
        <end position="292"/>
    </location>
</feature>
<evidence type="ECO:0000256" key="1">
    <source>
        <dbReference type="ARBA" id="ARBA00004141"/>
    </source>
</evidence>
<dbReference type="Pfam" id="PF00083">
    <property type="entry name" value="Sugar_tr"/>
    <property type="match status" value="1"/>
</dbReference>
<feature type="transmembrane region" description="Helical" evidence="5">
    <location>
        <begin position="304"/>
        <end position="326"/>
    </location>
</feature>
<organism evidence="7 8">
    <name type="scientific">Drosophila lebanonensis</name>
    <name type="common">Fruit fly</name>
    <name type="synonym">Scaptodrosophila lebanonensis</name>
    <dbReference type="NCBI Taxonomy" id="7225"/>
    <lineage>
        <taxon>Eukaryota</taxon>
        <taxon>Metazoa</taxon>
        <taxon>Ecdysozoa</taxon>
        <taxon>Arthropoda</taxon>
        <taxon>Hexapoda</taxon>
        <taxon>Insecta</taxon>
        <taxon>Pterygota</taxon>
        <taxon>Neoptera</taxon>
        <taxon>Endopterygota</taxon>
        <taxon>Diptera</taxon>
        <taxon>Brachycera</taxon>
        <taxon>Muscomorpha</taxon>
        <taxon>Ephydroidea</taxon>
        <taxon>Drosophilidae</taxon>
        <taxon>Scaptodrosophila</taxon>
    </lineage>
</organism>
<feature type="transmembrane region" description="Helical" evidence="5">
    <location>
        <begin position="165"/>
        <end position="183"/>
    </location>
</feature>
<feature type="transmembrane region" description="Helical" evidence="5">
    <location>
        <begin position="100"/>
        <end position="120"/>
    </location>
</feature>
<evidence type="ECO:0000256" key="5">
    <source>
        <dbReference type="SAM" id="Phobius"/>
    </source>
</evidence>
<feature type="transmembrane region" description="Helical" evidence="5">
    <location>
        <begin position="428"/>
        <end position="449"/>
    </location>
</feature>
<feature type="transmembrane region" description="Helical" evidence="5">
    <location>
        <begin position="40"/>
        <end position="63"/>
    </location>
</feature>
<feature type="transmembrane region" description="Helical" evidence="5">
    <location>
        <begin position="75"/>
        <end position="93"/>
    </location>
</feature>
<dbReference type="Proteomes" id="UP000504634">
    <property type="component" value="Unplaced"/>
</dbReference>
<gene>
    <name evidence="8" type="primary">LOC115623704</name>
</gene>
<feature type="transmembrane region" description="Helical" evidence="5">
    <location>
        <begin position="126"/>
        <end position="145"/>
    </location>
</feature>
<dbReference type="InterPro" id="IPR036259">
    <property type="entry name" value="MFS_trans_sf"/>
</dbReference>